<dbReference type="AlphaFoldDB" id="A0A101HGY6"/>
<name>A0A101HGY6_9BACT</name>
<dbReference type="EMBL" id="LGGN01000285">
    <property type="protein sequence ID" value="KUK76215.1"/>
    <property type="molecule type" value="Genomic_DNA"/>
</dbReference>
<organism evidence="1 2">
    <name type="scientific">Proteiniphilum acetatigenes</name>
    <dbReference type="NCBI Taxonomy" id="294710"/>
    <lineage>
        <taxon>Bacteria</taxon>
        <taxon>Pseudomonadati</taxon>
        <taxon>Bacteroidota</taxon>
        <taxon>Bacteroidia</taxon>
        <taxon>Bacteroidales</taxon>
        <taxon>Dysgonomonadaceae</taxon>
        <taxon>Proteiniphilum</taxon>
    </lineage>
</organism>
<evidence type="ECO:0000313" key="1">
    <source>
        <dbReference type="EMBL" id="KUK76215.1"/>
    </source>
</evidence>
<gene>
    <name evidence="1" type="ORF">XD92_1307</name>
</gene>
<proteinExistence type="predicted"/>
<sequence>MPKVQFIDPSQVRKPGFVEFQPIPVNQYQKSVTEEKENFTSDEFKAIYHDMVLIREFETMLNLIKTKGEYNGTSYNHPGPAHLSIGQ</sequence>
<evidence type="ECO:0000313" key="2">
    <source>
        <dbReference type="Proteomes" id="UP000053860"/>
    </source>
</evidence>
<feature type="non-terminal residue" evidence="1">
    <location>
        <position position="87"/>
    </location>
</feature>
<dbReference type="Proteomes" id="UP000053860">
    <property type="component" value="Unassembled WGS sequence"/>
</dbReference>
<reference evidence="2" key="1">
    <citation type="journal article" date="2015" name="MBio">
        <title>Genome-Resolved Metagenomic Analysis Reveals Roles for Candidate Phyla and Other Microbial Community Members in Biogeochemical Transformations in Oil Reservoirs.</title>
        <authorList>
            <person name="Hu P."/>
            <person name="Tom L."/>
            <person name="Singh A."/>
            <person name="Thomas B.C."/>
            <person name="Baker B.J."/>
            <person name="Piceno Y.M."/>
            <person name="Andersen G.L."/>
            <person name="Banfield J.F."/>
        </authorList>
    </citation>
    <scope>NUCLEOTIDE SEQUENCE [LARGE SCALE GENOMIC DNA]</scope>
</reference>
<accession>A0A101HGY6</accession>
<protein>
    <submittedName>
        <fullName evidence="1">Acetoin:2,6-dichlorophenolindophenol oxidoreductase subunit beta</fullName>
    </submittedName>
</protein>
<comment type="caution">
    <text evidence="1">The sequence shown here is derived from an EMBL/GenBank/DDBJ whole genome shotgun (WGS) entry which is preliminary data.</text>
</comment>
<dbReference type="Gene3D" id="3.40.50.970">
    <property type="match status" value="1"/>
</dbReference>